<dbReference type="Proteomes" id="UP001601059">
    <property type="component" value="Unassembled WGS sequence"/>
</dbReference>
<feature type="domain" description="HTH tetR-type" evidence="4">
    <location>
        <begin position="10"/>
        <end position="70"/>
    </location>
</feature>
<reference evidence="5 6" key="1">
    <citation type="submission" date="2024-08" db="EMBL/GenBank/DDBJ databases">
        <title>Two novel Cytobacillus novel species.</title>
        <authorList>
            <person name="Liu G."/>
        </authorList>
    </citation>
    <scope>NUCLEOTIDE SEQUENCE [LARGE SCALE GENOMIC DNA]</scope>
    <source>
        <strain evidence="5 6">FJAT-54145</strain>
    </source>
</reference>
<organism evidence="5 6">
    <name type="scientific">Cytobacillus spartinae</name>
    <dbReference type="NCBI Taxonomy" id="3299023"/>
    <lineage>
        <taxon>Bacteria</taxon>
        <taxon>Bacillati</taxon>
        <taxon>Bacillota</taxon>
        <taxon>Bacilli</taxon>
        <taxon>Bacillales</taxon>
        <taxon>Bacillaceae</taxon>
        <taxon>Cytobacillus</taxon>
    </lineage>
</organism>
<feature type="DNA-binding region" description="H-T-H motif" evidence="3">
    <location>
        <begin position="33"/>
        <end position="52"/>
    </location>
</feature>
<dbReference type="PANTHER" id="PTHR43479:SF11">
    <property type="entry name" value="ACREF_ENVCD OPERON REPRESSOR-RELATED"/>
    <property type="match status" value="1"/>
</dbReference>
<proteinExistence type="predicted"/>
<comment type="caution">
    <text evidence="5">The sequence shown here is derived from an EMBL/GenBank/DDBJ whole genome shotgun (WGS) entry which is preliminary data.</text>
</comment>
<evidence type="ECO:0000256" key="1">
    <source>
        <dbReference type="ARBA" id="ARBA00022491"/>
    </source>
</evidence>
<dbReference type="Pfam" id="PF00440">
    <property type="entry name" value="TetR_N"/>
    <property type="match status" value="1"/>
</dbReference>
<dbReference type="InterPro" id="IPR050624">
    <property type="entry name" value="HTH-type_Tx_Regulator"/>
</dbReference>
<dbReference type="EMBL" id="JBIACK010000005">
    <property type="protein sequence ID" value="MFE8701430.1"/>
    <property type="molecule type" value="Genomic_DNA"/>
</dbReference>
<dbReference type="SUPFAM" id="SSF46689">
    <property type="entry name" value="Homeodomain-like"/>
    <property type="match status" value="1"/>
</dbReference>
<evidence type="ECO:0000259" key="4">
    <source>
        <dbReference type="PROSITE" id="PS50977"/>
    </source>
</evidence>
<dbReference type="Gene3D" id="1.10.357.10">
    <property type="entry name" value="Tetracycline Repressor, domain 2"/>
    <property type="match status" value="1"/>
</dbReference>
<dbReference type="PRINTS" id="PR00455">
    <property type="entry name" value="HTHTETR"/>
</dbReference>
<name>A0ABW6KEV7_9BACI</name>
<dbReference type="RefSeq" id="WP_389361395.1">
    <property type="nucleotide sequence ID" value="NZ_JBIACK010000005.1"/>
</dbReference>
<sequence>MAPRKSSQDELSKDAILDVARELFVSEGYASISMRKIANLLKCSHGAIYYHFKNKAELFYEMIAHDFKELDQELDDVLNDKNMTNDEKLFSVMYRFIHFGLTHQNQYEVMFLLKDEEVKSYLIQEPSQSYQKFAEAIVSLSNKRLHTKEIWSLFISLHGFVTQYCRTDATFEDVKELAKSHVEFLLKAIK</sequence>
<dbReference type="InterPro" id="IPR009057">
    <property type="entry name" value="Homeodomain-like_sf"/>
</dbReference>
<keyword evidence="6" id="KW-1185">Reference proteome</keyword>
<evidence type="ECO:0000256" key="3">
    <source>
        <dbReference type="PROSITE-ProRule" id="PRU00335"/>
    </source>
</evidence>
<keyword evidence="1" id="KW-0678">Repressor</keyword>
<dbReference type="InterPro" id="IPR001647">
    <property type="entry name" value="HTH_TetR"/>
</dbReference>
<dbReference type="PANTHER" id="PTHR43479">
    <property type="entry name" value="ACREF/ENVCD OPERON REPRESSOR-RELATED"/>
    <property type="match status" value="1"/>
</dbReference>
<gene>
    <name evidence="5" type="ORF">ACFYKX_12565</name>
</gene>
<keyword evidence="2 3" id="KW-0238">DNA-binding</keyword>
<dbReference type="PROSITE" id="PS50977">
    <property type="entry name" value="HTH_TETR_2"/>
    <property type="match status" value="1"/>
</dbReference>
<evidence type="ECO:0000313" key="5">
    <source>
        <dbReference type="EMBL" id="MFE8701430.1"/>
    </source>
</evidence>
<evidence type="ECO:0000313" key="6">
    <source>
        <dbReference type="Proteomes" id="UP001601059"/>
    </source>
</evidence>
<evidence type="ECO:0000256" key="2">
    <source>
        <dbReference type="ARBA" id="ARBA00023125"/>
    </source>
</evidence>
<protein>
    <submittedName>
        <fullName evidence="5">TetR/AcrR family transcriptional regulator</fullName>
    </submittedName>
</protein>
<accession>A0ABW6KEV7</accession>